<dbReference type="InterPro" id="IPR034122">
    <property type="entry name" value="Retropepsin-like_bacterial"/>
</dbReference>
<dbReference type="EMBL" id="CP002209">
    <property type="protein sequence ID" value="ADN74580.1"/>
    <property type="molecule type" value="Genomic_DNA"/>
</dbReference>
<protein>
    <submittedName>
        <fullName evidence="2">Aspartyl protease</fullName>
    </submittedName>
</protein>
<dbReference type="GO" id="GO:0004190">
    <property type="term" value="F:aspartic-type endopeptidase activity"/>
    <property type="evidence" value="ECO:0007669"/>
    <property type="project" value="InterPro"/>
</dbReference>
<keyword evidence="2" id="KW-0378">Hydrolase</keyword>
<dbReference type="KEGG" id="fbl:Fbal_0366"/>
<accession>E1SN81</accession>
<evidence type="ECO:0000313" key="2">
    <source>
        <dbReference type="EMBL" id="ADN74580.1"/>
    </source>
</evidence>
<organism evidence="2 3">
    <name type="scientific">Ferrimonas balearica (strain DSM 9799 / CCM 4581 / KCTC 23876 / PAT)</name>
    <dbReference type="NCBI Taxonomy" id="550540"/>
    <lineage>
        <taxon>Bacteria</taxon>
        <taxon>Pseudomonadati</taxon>
        <taxon>Pseudomonadota</taxon>
        <taxon>Gammaproteobacteria</taxon>
        <taxon>Alteromonadales</taxon>
        <taxon>Ferrimonadaceae</taxon>
        <taxon>Ferrimonas</taxon>
    </lineage>
</organism>
<dbReference type="GeneID" id="67180618"/>
<dbReference type="Pfam" id="PF13975">
    <property type="entry name" value="gag-asp_proteas"/>
    <property type="match status" value="1"/>
</dbReference>
<dbReference type="Proteomes" id="UP000006683">
    <property type="component" value="Chromosome"/>
</dbReference>
<keyword evidence="1" id="KW-1133">Transmembrane helix</keyword>
<dbReference type="AlphaFoldDB" id="E1SN81"/>
<dbReference type="eggNOG" id="COG3577">
    <property type="taxonomic scope" value="Bacteria"/>
</dbReference>
<dbReference type="HOGENOM" id="CLU_099411_1_0_6"/>
<proteinExistence type="predicted"/>
<dbReference type="GO" id="GO:0006508">
    <property type="term" value="P:proteolysis"/>
    <property type="evidence" value="ECO:0007669"/>
    <property type="project" value="UniProtKB-KW"/>
</dbReference>
<dbReference type="CDD" id="cd05483">
    <property type="entry name" value="retropepsin_like_bacteria"/>
    <property type="match status" value="1"/>
</dbReference>
<keyword evidence="3" id="KW-1185">Reference proteome</keyword>
<dbReference type="SUPFAM" id="SSF50630">
    <property type="entry name" value="Acid proteases"/>
    <property type="match status" value="1"/>
</dbReference>
<dbReference type="Gene3D" id="2.40.70.10">
    <property type="entry name" value="Acid Proteases"/>
    <property type="match status" value="1"/>
</dbReference>
<dbReference type="InterPro" id="IPR011969">
    <property type="entry name" value="Clan_AA_Asp_peptidase_C"/>
</dbReference>
<dbReference type="NCBIfam" id="TIGR02281">
    <property type="entry name" value="clan_AA_DTGA"/>
    <property type="match status" value="1"/>
</dbReference>
<reference evidence="2 3" key="1">
    <citation type="journal article" date="2010" name="Stand. Genomic Sci.">
        <title>Complete genome sequence of Ferrimonas balearica type strain (PAT).</title>
        <authorList>
            <person name="Nolan M."/>
            <person name="Sikorski J."/>
            <person name="Davenport K."/>
            <person name="Lucas S."/>
            <person name="Glavina Del Rio T."/>
            <person name="Tice H."/>
            <person name="Cheng J."/>
            <person name="Goodwin L."/>
            <person name="Pitluck S."/>
            <person name="Liolios K."/>
            <person name="Ivanova N."/>
            <person name="Mavromatis K."/>
            <person name="Ovchinnikova G."/>
            <person name="Pati A."/>
            <person name="Chen A."/>
            <person name="Palaniappan K."/>
            <person name="Land M."/>
            <person name="Hauser L."/>
            <person name="Chang Y."/>
            <person name="Jeffries C."/>
            <person name="Tapia R."/>
            <person name="Brettin T."/>
            <person name="Detter J."/>
            <person name="Han C."/>
            <person name="Yasawong M."/>
            <person name="Rohde M."/>
            <person name="Tindall B."/>
            <person name="Goker M."/>
            <person name="Woyke T."/>
            <person name="Bristow J."/>
            <person name="Eisen J."/>
            <person name="Markowitz V."/>
            <person name="Hugenholtz P."/>
            <person name="Kyrpides N."/>
            <person name="Klenk H."/>
            <person name="Lapidus A."/>
        </authorList>
    </citation>
    <scope>NUCLEOTIDE SEQUENCE [LARGE SCALE GENOMIC DNA]</scope>
    <source>
        <strain evidence="3">DSM 9799 / CCM 4581 / KCTC 23876 / PAT</strain>
    </source>
</reference>
<dbReference type="InterPro" id="IPR021109">
    <property type="entry name" value="Peptidase_aspartic_dom_sf"/>
</dbReference>
<keyword evidence="1" id="KW-0812">Transmembrane</keyword>
<feature type="transmembrane region" description="Helical" evidence="1">
    <location>
        <begin position="12"/>
        <end position="30"/>
    </location>
</feature>
<name>E1SN81_FERBD</name>
<dbReference type="OrthoDB" id="185963at2"/>
<sequence length="171" mass="18877">MGTPSTPRRYGQTLFVLAWLVLAALLYLYFDSKLARQYNPNQRVASEISGQSIAVNLLRNRQGHYVASGQINGHDVVMMVDTGATRISIPESVATRLSLRRGQSYPVETANGTVTVWHTRIDQLSIGALTLYDLDANINPGLGDSTILLGMNALKDLELIQRGDTLTLRKY</sequence>
<dbReference type="RefSeq" id="WP_013343886.1">
    <property type="nucleotide sequence ID" value="NC_014541.1"/>
</dbReference>
<dbReference type="InterPro" id="IPR001969">
    <property type="entry name" value="Aspartic_peptidase_AS"/>
</dbReference>
<gene>
    <name evidence="2" type="ordered locus">Fbal_0366</name>
</gene>
<keyword evidence="1" id="KW-0472">Membrane</keyword>
<dbReference type="STRING" id="550540.Fbal_0366"/>
<evidence type="ECO:0000313" key="3">
    <source>
        <dbReference type="Proteomes" id="UP000006683"/>
    </source>
</evidence>
<dbReference type="PROSITE" id="PS00141">
    <property type="entry name" value="ASP_PROTEASE"/>
    <property type="match status" value="1"/>
</dbReference>
<keyword evidence="2" id="KW-0645">Protease</keyword>
<evidence type="ECO:0000256" key="1">
    <source>
        <dbReference type="SAM" id="Phobius"/>
    </source>
</evidence>